<feature type="compositionally biased region" description="Basic and acidic residues" evidence="1">
    <location>
        <begin position="32"/>
        <end position="42"/>
    </location>
</feature>
<reference evidence="2" key="2">
    <citation type="submission" date="2022-06" db="UniProtKB">
        <authorList>
            <consortium name="EnsemblMetazoa"/>
        </authorList>
    </citation>
    <scope>IDENTIFICATION</scope>
    <source>
        <strain evidence="2">DF5081</strain>
    </source>
</reference>
<evidence type="ECO:0000313" key="3">
    <source>
        <dbReference type="Proteomes" id="UP000005237"/>
    </source>
</evidence>
<dbReference type="AlphaFoldDB" id="A0A8R1I1B2"/>
<sequence length="349" mass="37674">VEDNVIASPTTRHVTHIACRAKRLFASVCGRGERRNAHERSQKTVHAGCEPARMQSSSSLLNGSSSGGGLLVFFPTSPSSSSNNSAGAALHGRRESHTDETAEEAVAWSAANDMSDEMMADEEMIVDDVSMKDVEMTTCAKSLKRPPDFNGSNNTGSSMCNAMPNAVQAANSYSPRQRPLFVDTQMANMDSLKRRSPVSQVVDFVRGRNRTYSLQLSSSPMMSPQSVASRASASCDTQPANSPCGRRQTVSGRVHRSSFTASGLKSFDSGLDLSSPTINHTALLIKERVSRFPRKASVSPSLSLLLVSLFPTSRVTTRAISNSTKEKKKGGEDGKKKKKKTSVRLVKKQ</sequence>
<evidence type="ECO:0000313" key="2">
    <source>
        <dbReference type="EnsemblMetazoa" id="CJA16845b.1"/>
    </source>
</evidence>
<reference evidence="3" key="1">
    <citation type="submission" date="2010-08" db="EMBL/GenBank/DDBJ databases">
        <authorList>
            <consortium name="Caenorhabditis japonica Sequencing Consortium"/>
            <person name="Wilson R.K."/>
        </authorList>
    </citation>
    <scope>NUCLEOTIDE SEQUENCE [LARGE SCALE GENOMIC DNA]</scope>
    <source>
        <strain evidence="3">DF5081</strain>
    </source>
</reference>
<keyword evidence="3" id="KW-1185">Reference proteome</keyword>
<feature type="region of interest" description="Disordered" evidence="1">
    <location>
        <begin position="216"/>
        <end position="256"/>
    </location>
</feature>
<organism evidence="2 3">
    <name type="scientific">Caenorhabditis japonica</name>
    <dbReference type="NCBI Taxonomy" id="281687"/>
    <lineage>
        <taxon>Eukaryota</taxon>
        <taxon>Metazoa</taxon>
        <taxon>Ecdysozoa</taxon>
        <taxon>Nematoda</taxon>
        <taxon>Chromadorea</taxon>
        <taxon>Rhabditida</taxon>
        <taxon>Rhabditina</taxon>
        <taxon>Rhabditomorpha</taxon>
        <taxon>Rhabditoidea</taxon>
        <taxon>Rhabditidae</taxon>
        <taxon>Peloderinae</taxon>
        <taxon>Caenorhabditis</taxon>
    </lineage>
</organism>
<feature type="compositionally biased region" description="Low complexity" evidence="1">
    <location>
        <begin position="216"/>
        <end position="226"/>
    </location>
</feature>
<accession>A0A8R1I1B2</accession>
<proteinExistence type="predicted"/>
<name>A0A8R1I1B2_CAEJA</name>
<feature type="compositionally biased region" description="Basic residues" evidence="1">
    <location>
        <begin position="336"/>
        <end position="349"/>
    </location>
</feature>
<protein>
    <submittedName>
        <fullName evidence="2">Uncharacterized protein</fullName>
    </submittedName>
</protein>
<evidence type="ECO:0000256" key="1">
    <source>
        <dbReference type="SAM" id="MobiDB-lite"/>
    </source>
</evidence>
<dbReference type="EnsemblMetazoa" id="CJA16845b.1">
    <property type="protein sequence ID" value="CJA16845b.1"/>
    <property type="gene ID" value="WBGene00136048"/>
</dbReference>
<dbReference type="Proteomes" id="UP000005237">
    <property type="component" value="Unassembled WGS sequence"/>
</dbReference>
<feature type="region of interest" description="Disordered" evidence="1">
    <location>
        <begin position="32"/>
        <end position="62"/>
    </location>
</feature>
<feature type="compositionally biased region" description="Polar residues" evidence="1">
    <location>
        <begin position="227"/>
        <end position="241"/>
    </location>
</feature>
<feature type="region of interest" description="Disordered" evidence="1">
    <location>
        <begin position="320"/>
        <end position="349"/>
    </location>
</feature>
<feature type="region of interest" description="Disordered" evidence="1">
    <location>
        <begin position="77"/>
        <end position="103"/>
    </location>
</feature>